<dbReference type="Proteomes" id="UP000887320">
    <property type="component" value="Unassembled WGS sequence"/>
</dbReference>
<proteinExistence type="predicted"/>
<reference evidence="1" key="1">
    <citation type="submission" date="2021-07" db="EMBL/GenBank/DDBJ databases">
        <authorList>
            <person name="Fernandez M."/>
            <person name="Pereira P."/>
            <person name="Torres Tejerizo G.A."/>
            <person name="Gonzalez P."/>
            <person name="Agostini E."/>
        </authorList>
    </citation>
    <scope>NUCLEOTIDE SEQUENCE</scope>
    <source>
        <strain evidence="1">SFC 500-1A</strain>
    </source>
</reference>
<accession>A0A8X8KFQ6</accession>
<sequence length="85" mass="10047">MEYNVFSHTNNSKSNIVLVIEPWILIYDIPSKSTIKFYYSSASKLIEISGFKDNYLNVFFDFDKIRVELDEIDITNQYPLDKLLK</sequence>
<dbReference type="EMBL" id="JAHWXT010000004">
    <property type="protein sequence ID" value="MCF0265301.1"/>
    <property type="molecule type" value="Genomic_DNA"/>
</dbReference>
<evidence type="ECO:0000313" key="1">
    <source>
        <dbReference type="EMBL" id="MCF0265301.1"/>
    </source>
</evidence>
<name>A0A8X8KFQ6_ACIGI</name>
<dbReference type="AlphaFoldDB" id="A0A8X8KFQ6"/>
<gene>
    <name evidence="1" type="ORF">KW868_12650</name>
</gene>
<comment type="caution">
    <text evidence="1">The sequence shown here is derived from an EMBL/GenBank/DDBJ whole genome shotgun (WGS) entry which is preliminary data.</text>
</comment>
<organism evidence="1 2">
    <name type="scientific">Acinetobacter guillouiae</name>
    <name type="common">Acinetobacter genomosp. 11</name>
    <dbReference type="NCBI Taxonomy" id="106649"/>
    <lineage>
        <taxon>Bacteria</taxon>
        <taxon>Pseudomonadati</taxon>
        <taxon>Pseudomonadota</taxon>
        <taxon>Gammaproteobacteria</taxon>
        <taxon>Moraxellales</taxon>
        <taxon>Moraxellaceae</taxon>
        <taxon>Acinetobacter</taxon>
    </lineage>
</organism>
<protein>
    <submittedName>
        <fullName evidence="1">Uncharacterized protein</fullName>
    </submittedName>
</protein>
<evidence type="ECO:0000313" key="2">
    <source>
        <dbReference type="Proteomes" id="UP000887320"/>
    </source>
</evidence>
<dbReference type="RefSeq" id="WP_234623536.1">
    <property type="nucleotide sequence ID" value="NZ_JAHWXT010000004.1"/>
</dbReference>